<dbReference type="SUPFAM" id="SSF47413">
    <property type="entry name" value="lambda repressor-like DNA-binding domains"/>
    <property type="match status" value="1"/>
</dbReference>
<dbReference type="EMBL" id="CP047121">
    <property type="protein sequence ID" value="QHB51894.1"/>
    <property type="molecule type" value="Genomic_DNA"/>
</dbReference>
<dbReference type="PROSITE" id="PS50943">
    <property type="entry name" value="HTH_CROC1"/>
    <property type="match status" value="1"/>
</dbReference>
<evidence type="ECO:0000313" key="3">
    <source>
        <dbReference type="Proteomes" id="UP000465035"/>
    </source>
</evidence>
<dbReference type="InterPro" id="IPR001387">
    <property type="entry name" value="Cro/C1-type_HTH"/>
</dbReference>
<dbReference type="Pfam" id="PF01381">
    <property type="entry name" value="HTH_3"/>
    <property type="match status" value="1"/>
</dbReference>
<protein>
    <submittedName>
        <fullName evidence="2">Helix-turn-helix domain-containing protein</fullName>
    </submittedName>
</protein>
<dbReference type="Gene3D" id="1.25.40.10">
    <property type="entry name" value="Tetratricopeptide repeat domain"/>
    <property type="match status" value="1"/>
</dbReference>
<proteinExistence type="predicted"/>
<dbReference type="InterPro" id="IPR010982">
    <property type="entry name" value="Lambda_DNA-bd_dom_sf"/>
</dbReference>
<sequence length="326" mass="37841">MRNKINTISLTRERKGIFLMATKITGSAIRKARKEKGLSQKQLADGICTQATISLIENRNVCPNINILNQICQRLAINMTDVSFNPRYGEKLFSYIESDMRRHCYLQARERMGRVSFDKLESKLAEGKYYCYQGFAELYIDDDIEEAIYHFNWMLTKYPYENLSFYQAWSNLGLGLAYQKLGKTARAPKFIEESIRILEKIQSHKNRYTNDDICAVTDLYIDIIATYVELEKFDRALKLCAVVLKRLTSTNSIYKIDVVEELASRCLYANGQIVEATMRQFTAMFIADLRGNHQLFEKIMTKNQKHLIELVKKELSKNDGHETLIV</sequence>
<dbReference type="RefSeq" id="WP_003553613.1">
    <property type="nucleotide sequence ID" value="NZ_CABKOL010000102.1"/>
</dbReference>
<dbReference type="Proteomes" id="UP000465035">
    <property type="component" value="Chromosome"/>
</dbReference>
<dbReference type="InterPro" id="IPR053163">
    <property type="entry name" value="HTH-type_regulator_Rgg"/>
</dbReference>
<dbReference type="PANTHER" id="PTHR37038">
    <property type="entry name" value="TRANSCRIPTIONAL REGULATOR-RELATED"/>
    <property type="match status" value="1"/>
</dbReference>
<dbReference type="GO" id="GO:0003677">
    <property type="term" value="F:DNA binding"/>
    <property type="evidence" value="ECO:0007669"/>
    <property type="project" value="InterPro"/>
</dbReference>
<evidence type="ECO:0000259" key="1">
    <source>
        <dbReference type="PROSITE" id="PS50943"/>
    </source>
</evidence>
<accession>A0A6P1ECW6</accession>
<organism evidence="2 3">
    <name type="scientific">Lentilactobacillus hilgardii</name>
    <name type="common">Lactobacillus hilgardii</name>
    <dbReference type="NCBI Taxonomy" id="1588"/>
    <lineage>
        <taxon>Bacteria</taxon>
        <taxon>Bacillati</taxon>
        <taxon>Bacillota</taxon>
        <taxon>Bacilli</taxon>
        <taxon>Lactobacillales</taxon>
        <taxon>Lactobacillaceae</taxon>
        <taxon>Lentilactobacillus</taxon>
    </lineage>
</organism>
<dbReference type="GeneID" id="69058048"/>
<dbReference type="CDD" id="cd00093">
    <property type="entry name" value="HTH_XRE"/>
    <property type="match status" value="1"/>
</dbReference>
<feature type="domain" description="HTH cro/C1-type" evidence="1">
    <location>
        <begin position="29"/>
        <end position="82"/>
    </location>
</feature>
<evidence type="ECO:0000313" key="2">
    <source>
        <dbReference type="EMBL" id="QHB51894.1"/>
    </source>
</evidence>
<name>A0A6P1ECW6_LENHI</name>
<dbReference type="AlphaFoldDB" id="A0A6P1ECW6"/>
<reference evidence="2 3" key="1">
    <citation type="submission" date="2019-12" db="EMBL/GenBank/DDBJ databases">
        <title>Lactobacillus hilgardii FLUB.</title>
        <authorList>
            <person name="Gustaw K."/>
        </authorList>
    </citation>
    <scope>NUCLEOTIDE SEQUENCE [LARGE SCALE GENOMIC DNA]</scope>
    <source>
        <strain evidence="2 3">FLUB</strain>
    </source>
</reference>
<dbReference type="SUPFAM" id="SSF48452">
    <property type="entry name" value="TPR-like"/>
    <property type="match status" value="1"/>
</dbReference>
<dbReference type="PANTHER" id="PTHR37038:SF14">
    <property type="entry name" value="TRANSCRIPTIONAL ACTIVATOR"/>
    <property type="match status" value="1"/>
</dbReference>
<dbReference type="SMART" id="SM00530">
    <property type="entry name" value="HTH_XRE"/>
    <property type="match status" value="1"/>
</dbReference>
<dbReference type="InterPro" id="IPR011990">
    <property type="entry name" value="TPR-like_helical_dom_sf"/>
</dbReference>
<gene>
    <name evidence="2" type="ORF">GQR93_06720</name>
</gene>